<accession>A0ABP3UDI6</accession>
<feature type="transmembrane region" description="Helical" evidence="8">
    <location>
        <begin position="214"/>
        <end position="231"/>
    </location>
</feature>
<evidence type="ECO:0000256" key="1">
    <source>
        <dbReference type="ARBA" id="ARBA00004651"/>
    </source>
</evidence>
<evidence type="ECO:0000256" key="7">
    <source>
        <dbReference type="ARBA" id="ARBA00023136"/>
    </source>
</evidence>
<feature type="transmembrane region" description="Helical" evidence="8">
    <location>
        <begin position="66"/>
        <end position="87"/>
    </location>
</feature>
<keyword evidence="10" id="KW-1185">Reference proteome</keyword>
<dbReference type="EMBL" id="BAAACF010000003">
    <property type="protein sequence ID" value="GAA0728252.1"/>
    <property type="molecule type" value="Genomic_DNA"/>
</dbReference>
<keyword evidence="6 8" id="KW-1133">Transmembrane helix</keyword>
<feature type="transmembrane region" description="Helical" evidence="8">
    <location>
        <begin position="188"/>
        <end position="205"/>
    </location>
</feature>
<evidence type="ECO:0000256" key="8">
    <source>
        <dbReference type="SAM" id="Phobius"/>
    </source>
</evidence>
<evidence type="ECO:0000256" key="2">
    <source>
        <dbReference type="ARBA" id="ARBA00006939"/>
    </source>
</evidence>
<evidence type="ECO:0000256" key="5">
    <source>
        <dbReference type="ARBA" id="ARBA00022833"/>
    </source>
</evidence>
<feature type="transmembrane region" description="Helical" evidence="8">
    <location>
        <begin position="160"/>
        <end position="182"/>
    </location>
</feature>
<feature type="transmembrane region" description="Helical" evidence="8">
    <location>
        <begin position="36"/>
        <end position="54"/>
    </location>
</feature>
<keyword evidence="4 8" id="KW-0812">Transmembrane</keyword>
<protein>
    <submittedName>
        <fullName evidence="9">ZIP family metal transporter</fullName>
    </submittedName>
</protein>
<dbReference type="Proteomes" id="UP001500339">
    <property type="component" value="Unassembled WGS sequence"/>
</dbReference>
<comment type="similarity">
    <text evidence="2">Belongs to the ZIP transporter (TC 2.A.5) family.</text>
</comment>
<dbReference type="Pfam" id="PF02535">
    <property type="entry name" value="Zip"/>
    <property type="match status" value="1"/>
</dbReference>
<proteinExistence type="inferred from homology"/>
<gene>
    <name evidence="9" type="ORF">GCM10008905_26880</name>
</gene>
<evidence type="ECO:0000256" key="3">
    <source>
        <dbReference type="ARBA" id="ARBA00022475"/>
    </source>
</evidence>
<dbReference type="RefSeq" id="WP_343770448.1">
    <property type="nucleotide sequence ID" value="NZ_BAAACF010000003.1"/>
</dbReference>
<comment type="subcellular location">
    <subcellularLocation>
        <location evidence="1">Cell membrane</location>
        <topology evidence="1">Multi-pass membrane protein</topology>
    </subcellularLocation>
</comment>
<evidence type="ECO:0000256" key="4">
    <source>
        <dbReference type="ARBA" id="ARBA00022692"/>
    </source>
</evidence>
<dbReference type="PANTHER" id="PTHR11040:SF211">
    <property type="entry name" value="ZINC TRANSPORTER ZIP11"/>
    <property type="match status" value="1"/>
</dbReference>
<dbReference type="InterPro" id="IPR003689">
    <property type="entry name" value="ZIP"/>
</dbReference>
<organism evidence="9 10">
    <name type="scientific">Clostridium malenominatum</name>
    <dbReference type="NCBI Taxonomy" id="1539"/>
    <lineage>
        <taxon>Bacteria</taxon>
        <taxon>Bacillati</taxon>
        <taxon>Bacillota</taxon>
        <taxon>Clostridia</taxon>
        <taxon>Eubacteriales</taxon>
        <taxon>Clostridiaceae</taxon>
        <taxon>Clostridium</taxon>
    </lineage>
</organism>
<keyword evidence="5" id="KW-0862">Zinc</keyword>
<evidence type="ECO:0000313" key="10">
    <source>
        <dbReference type="Proteomes" id="UP001500339"/>
    </source>
</evidence>
<feature type="transmembrane region" description="Helical" evidence="8">
    <location>
        <begin position="6"/>
        <end position="29"/>
    </location>
</feature>
<evidence type="ECO:0000256" key="6">
    <source>
        <dbReference type="ARBA" id="ARBA00022989"/>
    </source>
</evidence>
<keyword evidence="7 8" id="KW-0472">Membrane</keyword>
<keyword evidence="3" id="KW-1003">Cell membrane</keyword>
<name>A0ABP3UDI6_9CLOT</name>
<sequence length="232" mass="24373">MNKLILLIILGSIISLLGTAIGAFIGVGIKNPSKQLLSILIGFAGGLMLAVVVFDLIPEALQNWSFINTAITCLCGIILVSLIDNRLQDKKVDRNIKMALITAVGLMIHNFPEGVIMGCGFAAGSSLGIKMSIIIAIHDIPEGIAIAAPLRASKMKRFKILIYTIATATPTIIGTFIGTYIGKLSTNALGLSLSFASGIMLYVVCGEMIPESESTLGVIGGIIFGLVIISLL</sequence>
<reference evidence="10" key="1">
    <citation type="journal article" date="2019" name="Int. J. Syst. Evol. Microbiol.">
        <title>The Global Catalogue of Microorganisms (GCM) 10K type strain sequencing project: providing services to taxonomists for standard genome sequencing and annotation.</title>
        <authorList>
            <consortium name="The Broad Institute Genomics Platform"/>
            <consortium name="The Broad Institute Genome Sequencing Center for Infectious Disease"/>
            <person name="Wu L."/>
            <person name="Ma J."/>
        </authorList>
    </citation>
    <scope>NUCLEOTIDE SEQUENCE [LARGE SCALE GENOMIC DNA]</scope>
    <source>
        <strain evidence="10">JCM 1405</strain>
    </source>
</reference>
<comment type="caution">
    <text evidence="9">The sequence shown here is derived from an EMBL/GenBank/DDBJ whole genome shotgun (WGS) entry which is preliminary data.</text>
</comment>
<evidence type="ECO:0000313" key="9">
    <source>
        <dbReference type="EMBL" id="GAA0728252.1"/>
    </source>
</evidence>
<dbReference type="PANTHER" id="PTHR11040">
    <property type="entry name" value="ZINC/IRON TRANSPORTER"/>
    <property type="match status" value="1"/>
</dbReference>